<keyword evidence="6 9" id="KW-0408">Iron</keyword>
<evidence type="ECO:0000256" key="2">
    <source>
        <dbReference type="ARBA" id="ARBA00017228"/>
    </source>
</evidence>
<accession>A0AAU8A972</accession>
<protein>
    <recommendedName>
        <fullName evidence="2 9">Heme chaperone HemW</fullName>
    </recommendedName>
</protein>
<comment type="subcellular location">
    <subcellularLocation>
        <location evidence="9">Cytoplasm</location>
    </subcellularLocation>
</comment>
<keyword evidence="3 9" id="KW-0349">Heme</keyword>
<comment type="function">
    <text evidence="9">Probably acts as a heme chaperone, transferring heme to an unknown acceptor. Binds one molecule of heme per monomer, possibly covalently. Binds 1 [4Fe-4S] cluster. The cluster is coordinated with 3 cysteines and an exchangeable S-adenosyl-L-methionine.</text>
</comment>
<dbReference type="InterPro" id="IPR010723">
    <property type="entry name" value="HemN_C"/>
</dbReference>
<evidence type="ECO:0000256" key="9">
    <source>
        <dbReference type="RuleBase" id="RU364116"/>
    </source>
</evidence>
<dbReference type="InterPro" id="IPR007197">
    <property type="entry name" value="rSAM"/>
</dbReference>
<keyword evidence="4 9" id="KW-0949">S-adenosyl-L-methionine</keyword>
<dbReference type="InterPro" id="IPR004559">
    <property type="entry name" value="HemW-like"/>
</dbReference>
<evidence type="ECO:0000256" key="3">
    <source>
        <dbReference type="ARBA" id="ARBA00022617"/>
    </source>
</evidence>
<dbReference type="CDD" id="cd01335">
    <property type="entry name" value="Radical_SAM"/>
    <property type="match status" value="1"/>
</dbReference>
<dbReference type="PROSITE" id="PS51918">
    <property type="entry name" value="RADICAL_SAM"/>
    <property type="match status" value="1"/>
</dbReference>
<dbReference type="InterPro" id="IPR013785">
    <property type="entry name" value="Aldolase_TIM"/>
</dbReference>
<dbReference type="SFLD" id="SFLDS00029">
    <property type="entry name" value="Radical_SAM"/>
    <property type="match status" value="1"/>
</dbReference>
<dbReference type="SFLD" id="SFLDF00288">
    <property type="entry name" value="HemN-like__clustered_with_nucl"/>
    <property type="match status" value="1"/>
</dbReference>
<dbReference type="GO" id="GO:0005737">
    <property type="term" value="C:cytoplasm"/>
    <property type="evidence" value="ECO:0007669"/>
    <property type="project" value="UniProtKB-SubCell"/>
</dbReference>
<dbReference type="RefSeq" id="WP_353423568.1">
    <property type="nucleotide sequence ID" value="NZ_CP117826.1"/>
</dbReference>
<keyword evidence="5 9" id="KW-0479">Metal-binding</keyword>
<dbReference type="GO" id="GO:0046872">
    <property type="term" value="F:metal ion binding"/>
    <property type="evidence" value="ECO:0007669"/>
    <property type="project" value="UniProtKB-UniRule"/>
</dbReference>
<dbReference type="Gene3D" id="3.20.20.70">
    <property type="entry name" value="Aldolase class I"/>
    <property type="match status" value="1"/>
</dbReference>
<reference evidence="11" key="1">
    <citation type="submission" date="2023-02" db="EMBL/GenBank/DDBJ databases">
        <title>Gut commensal Christensenella minuta modulates host metabolism via a new class of secondary bile acids.</title>
        <authorList>
            <person name="Liu C."/>
        </authorList>
    </citation>
    <scope>NUCLEOTIDE SEQUENCE</scope>
    <source>
        <strain evidence="11">CA70</strain>
    </source>
</reference>
<keyword evidence="9" id="KW-0963">Cytoplasm</keyword>
<gene>
    <name evidence="11" type="primary">hemW</name>
    <name evidence="11" type="ORF">PUP29_00820</name>
</gene>
<sequence length="376" mass="43081">MLGIYLHIPFCIKKCNYCDFVSVEHGELIDQYFSAVKNEIAATGKMYSRKVDSVFFGGGTPSLPEARYITGLLEALRQAFDVSADAEITLEANPCTLDRPKLAAYRAAGINRLSIGLQAAQDRLLAMLGRQHTKEGFERAYGLAREAGFENINIDMIYALPGQSLEDWQETLDFVLEKRPEHISAYALKIEEGTPLYREVQEGKLHPANEETDLAMYHAAQEAMAENDYTNYEISNFAREGFSCRHNLKYWNVRDYLGLGAAAHSCIDSMRFANTEDIEEYIKNLSGGVLRYAASEFLPEKERKLEYIMLKLRLKDGFTFFDYKSRFTKDFREEFPEEIRRAVFYGLVEMDDRGMRPTRRGFDLQNQLVSLLTENL</sequence>
<dbReference type="Pfam" id="PF04055">
    <property type="entry name" value="Radical_SAM"/>
    <property type="match status" value="1"/>
</dbReference>
<keyword evidence="7 9" id="KW-0411">Iron-sulfur</keyword>
<evidence type="ECO:0000256" key="5">
    <source>
        <dbReference type="ARBA" id="ARBA00022723"/>
    </source>
</evidence>
<evidence type="ECO:0000259" key="10">
    <source>
        <dbReference type="PROSITE" id="PS51918"/>
    </source>
</evidence>
<proteinExistence type="inferred from homology"/>
<name>A0AAU8A972_9FIRM</name>
<dbReference type="SFLD" id="SFLDG01082">
    <property type="entry name" value="B12-binding_domain_containing"/>
    <property type="match status" value="1"/>
</dbReference>
<evidence type="ECO:0000256" key="1">
    <source>
        <dbReference type="ARBA" id="ARBA00006100"/>
    </source>
</evidence>
<dbReference type="InterPro" id="IPR006638">
    <property type="entry name" value="Elp3/MiaA/NifB-like_rSAM"/>
</dbReference>
<keyword evidence="8 9" id="KW-0143">Chaperone</keyword>
<dbReference type="GO" id="GO:0006779">
    <property type="term" value="P:porphyrin-containing compound biosynthetic process"/>
    <property type="evidence" value="ECO:0007669"/>
    <property type="project" value="InterPro"/>
</dbReference>
<comment type="similarity">
    <text evidence="1">Belongs to the anaerobic coproporphyrinogen-III oxidase family. HemW subfamily.</text>
</comment>
<evidence type="ECO:0000256" key="4">
    <source>
        <dbReference type="ARBA" id="ARBA00022691"/>
    </source>
</evidence>
<evidence type="ECO:0000313" key="11">
    <source>
        <dbReference type="EMBL" id="XCC62507.1"/>
    </source>
</evidence>
<dbReference type="SMART" id="SM00729">
    <property type="entry name" value="Elp3"/>
    <property type="match status" value="1"/>
</dbReference>
<dbReference type="InterPro" id="IPR058240">
    <property type="entry name" value="rSAM_sf"/>
</dbReference>
<dbReference type="SUPFAM" id="SSF102114">
    <property type="entry name" value="Radical SAM enzymes"/>
    <property type="match status" value="1"/>
</dbReference>
<feature type="domain" description="Radical SAM core" evidence="10">
    <location>
        <begin position="1"/>
        <end position="233"/>
    </location>
</feature>
<dbReference type="EMBL" id="CP117826">
    <property type="protein sequence ID" value="XCC62507.1"/>
    <property type="molecule type" value="Genomic_DNA"/>
</dbReference>
<dbReference type="SFLD" id="SFLDG01065">
    <property type="entry name" value="anaerobic_coproporphyrinogen-I"/>
    <property type="match status" value="1"/>
</dbReference>
<dbReference type="Pfam" id="PF06969">
    <property type="entry name" value="HemN_C"/>
    <property type="match status" value="1"/>
</dbReference>
<dbReference type="PANTHER" id="PTHR13932:SF5">
    <property type="entry name" value="RADICAL S-ADENOSYL METHIONINE DOMAIN-CONTAINING PROTEIN 1, MITOCHONDRIAL"/>
    <property type="match status" value="1"/>
</dbReference>
<keyword evidence="9" id="KW-0004">4Fe-4S</keyword>
<evidence type="ECO:0000256" key="7">
    <source>
        <dbReference type="ARBA" id="ARBA00023014"/>
    </source>
</evidence>
<dbReference type="PANTHER" id="PTHR13932">
    <property type="entry name" value="COPROPORPHYRINIGEN III OXIDASE"/>
    <property type="match status" value="1"/>
</dbReference>
<dbReference type="SFLD" id="SFLDF00562">
    <property type="entry name" value="HemN-like__clustered_with_heat"/>
    <property type="match status" value="1"/>
</dbReference>
<organism evidence="11">
    <name type="scientific">Christensenella massiliensis</name>
    <dbReference type="NCBI Taxonomy" id="1805714"/>
    <lineage>
        <taxon>Bacteria</taxon>
        <taxon>Bacillati</taxon>
        <taxon>Bacillota</taxon>
        <taxon>Clostridia</taxon>
        <taxon>Christensenellales</taxon>
        <taxon>Christensenellaceae</taxon>
        <taxon>Christensenella</taxon>
    </lineage>
</organism>
<dbReference type="InterPro" id="IPR034505">
    <property type="entry name" value="Coproporphyrinogen-III_oxidase"/>
</dbReference>
<dbReference type="AlphaFoldDB" id="A0AAU8A972"/>
<evidence type="ECO:0000256" key="6">
    <source>
        <dbReference type="ARBA" id="ARBA00023004"/>
    </source>
</evidence>
<dbReference type="GO" id="GO:0004109">
    <property type="term" value="F:coproporphyrinogen oxidase activity"/>
    <property type="evidence" value="ECO:0007669"/>
    <property type="project" value="InterPro"/>
</dbReference>
<evidence type="ECO:0000256" key="8">
    <source>
        <dbReference type="ARBA" id="ARBA00023186"/>
    </source>
</evidence>
<dbReference type="GO" id="GO:0051539">
    <property type="term" value="F:4 iron, 4 sulfur cluster binding"/>
    <property type="evidence" value="ECO:0007669"/>
    <property type="project" value="UniProtKB-UniRule"/>
</dbReference>
<dbReference type="NCBIfam" id="TIGR00539">
    <property type="entry name" value="hemN_rel"/>
    <property type="match status" value="1"/>
</dbReference>